<dbReference type="SMART" id="SM00968">
    <property type="entry name" value="SMC_hinge"/>
    <property type="match status" value="1"/>
</dbReference>
<comment type="subunit">
    <text evidence="6">Homodimer.</text>
</comment>
<dbReference type="InterPro" id="IPR011890">
    <property type="entry name" value="SMC_prok"/>
</dbReference>
<dbReference type="NCBIfam" id="TIGR02168">
    <property type="entry name" value="SMC_prok_B"/>
    <property type="match status" value="1"/>
</dbReference>
<keyword evidence="1 6" id="KW-0963">Cytoplasm</keyword>
<dbReference type="GO" id="GO:0003677">
    <property type="term" value="F:DNA binding"/>
    <property type="evidence" value="ECO:0007669"/>
    <property type="project" value="UniProtKB-UniRule"/>
</dbReference>
<dbReference type="RefSeq" id="WP_321534526.1">
    <property type="nucleotide sequence ID" value="NZ_JARGDL010000001.1"/>
</dbReference>
<dbReference type="EMBL" id="JARGDL010000001">
    <property type="protein sequence ID" value="MDF1610761.1"/>
    <property type="molecule type" value="Genomic_DNA"/>
</dbReference>
<evidence type="ECO:0000259" key="7">
    <source>
        <dbReference type="SMART" id="SM00968"/>
    </source>
</evidence>
<dbReference type="GO" id="GO:0030261">
    <property type="term" value="P:chromosome condensation"/>
    <property type="evidence" value="ECO:0007669"/>
    <property type="project" value="InterPro"/>
</dbReference>
<dbReference type="InterPro" id="IPR003395">
    <property type="entry name" value="RecF/RecN/SMC_N"/>
</dbReference>
<dbReference type="Pfam" id="PF06470">
    <property type="entry name" value="SMC_hinge"/>
    <property type="match status" value="1"/>
</dbReference>
<organism evidence="8 9">
    <name type="scientific">Stygiobacter electus</name>
    <dbReference type="NCBI Taxonomy" id="3032292"/>
    <lineage>
        <taxon>Bacteria</taxon>
        <taxon>Pseudomonadati</taxon>
        <taxon>Ignavibacteriota</taxon>
        <taxon>Ignavibacteria</taxon>
        <taxon>Ignavibacteriales</taxon>
        <taxon>Melioribacteraceae</taxon>
        <taxon>Stygiobacter</taxon>
    </lineage>
</organism>
<evidence type="ECO:0000256" key="3">
    <source>
        <dbReference type="ARBA" id="ARBA00022840"/>
    </source>
</evidence>
<feature type="coiled-coil region" evidence="6">
    <location>
        <begin position="905"/>
        <end position="939"/>
    </location>
</feature>
<dbReference type="Pfam" id="PF02463">
    <property type="entry name" value="SMC_N"/>
    <property type="match status" value="2"/>
</dbReference>
<keyword evidence="2 6" id="KW-0547">Nucleotide-binding</keyword>
<keyword evidence="3 6" id="KW-0067">ATP-binding</keyword>
<dbReference type="SUPFAM" id="SSF75553">
    <property type="entry name" value="Smc hinge domain"/>
    <property type="match status" value="1"/>
</dbReference>
<dbReference type="PIRSF" id="PIRSF005719">
    <property type="entry name" value="SMC"/>
    <property type="match status" value="1"/>
</dbReference>
<dbReference type="Gene3D" id="1.20.1060.20">
    <property type="match status" value="1"/>
</dbReference>
<evidence type="ECO:0000313" key="9">
    <source>
        <dbReference type="Proteomes" id="UP001221302"/>
    </source>
</evidence>
<protein>
    <recommendedName>
        <fullName evidence="6">Chromosome partition protein Smc</fullName>
    </recommendedName>
</protein>
<evidence type="ECO:0000256" key="2">
    <source>
        <dbReference type="ARBA" id="ARBA00022741"/>
    </source>
</evidence>
<comment type="similarity">
    <text evidence="6">Belongs to the SMC family.</text>
</comment>
<evidence type="ECO:0000313" key="8">
    <source>
        <dbReference type="EMBL" id="MDF1610761.1"/>
    </source>
</evidence>
<dbReference type="PANTHER" id="PTHR43977">
    <property type="entry name" value="STRUCTURAL MAINTENANCE OF CHROMOSOMES PROTEIN 3"/>
    <property type="match status" value="1"/>
</dbReference>
<dbReference type="HAMAP" id="MF_01894">
    <property type="entry name" value="Smc_prok"/>
    <property type="match status" value="1"/>
</dbReference>
<dbReference type="GO" id="GO:0007059">
    <property type="term" value="P:chromosome segregation"/>
    <property type="evidence" value="ECO:0007669"/>
    <property type="project" value="UniProtKB-UniRule"/>
</dbReference>
<comment type="domain">
    <text evidence="6">Contains large globular domains required for ATP hydrolysis at each terminus and a third globular domain forming a flexible hinge near the middle of the molecule. These domains are separated by coiled-coil structures.</text>
</comment>
<comment type="caution">
    <text evidence="8">The sequence shown here is derived from an EMBL/GenBank/DDBJ whole genome shotgun (WGS) entry which is preliminary data.</text>
</comment>
<dbReference type="InterPro" id="IPR010935">
    <property type="entry name" value="SMC_hinge"/>
</dbReference>
<dbReference type="Gene3D" id="1.10.287.1490">
    <property type="match status" value="1"/>
</dbReference>
<keyword evidence="9" id="KW-1185">Reference proteome</keyword>
<gene>
    <name evidence="6 8" type="primary">smc</name>
    <name evidence="8" type="ORF">P0M35_01240</name>
</gene>
<reference evidence="8" key="1">
    <citation type="submission" date="2023-03" db="EMBL/GenBank/DDBJ databases">
        <title>Stygiobacter electus gen. nov., sp. nov., facultatively anaerobic thermotolerant bacterium of the class Ignavibacteria from a well of Yessentuki mineral water deposit.</title>
        <authorList>
            <person name="Podosokorskaya O.A."/>
            <person name="Elcheninov A.G."/>
            <person name="Petrova N.F."/>
            <person name="Zavarzina D.G."/>
            <person name="Kublanov I.V."/>
            <person name="Merkel A.Y."/>
        </authorList>
    </citation>
    <scope>NUCLEOTIDE SEQUENCE</scope>
    <source>
        <strain evidence="8">09-Me</strain>
    </source>
</reference>
<feature type="domain" description="SMC hinge" evidence="7">
    <location>
        <begin position="521"/>
        <end position="649"/>
    </location>
</feature>
<evidence type="ECO:0000256" key="4">
    <source>
        <dbReference type="ARBA" id="ARBA00023054"/>
    </source>
</evidence>
<dbReference type="GO" id="GO:0006260">
    <property type="term" value="P:DNA replication"/>
    <property type="evidence" value="ECO:0007669"/>
    <property type="project" value="UniProtKB-UniRule"/>
</dbReference>
<evidence type="ECO:0000256" key="1">
    <source>
        <dbReference type="ARBA" id="ARBA00022490"/>
    </source>
</evidence>
<dbReference type="GO" id="GO:0016887">
    <property type="term" value="F:ATP hydrolysis activity"/>
    <property type="evidence" value="ECO:0007669"/>
    <property type="project" value="InterPro"/>
</dbReference>
<sequence length="1198" mass="139124">MFLSKLEILGFKSFANKTTINFNRGITGIVGPNGCGKTNIVDAIRWVLGEQKTTTLRMDKMENVIFNGTRQKKPMGMAEVSMTIVNDRNILPTEYSEVTITRRIFRSGESEYLLNKNICRLKDITNLFMDTGIGTNAYSVIELKMIEVILSSKTEERRRLFEEAAGVNKYKLRRRLSLKKLDEVKADLTRVNDIVSEVEKTVRSLERQAKKADQYTQIQSVLKEKEMELSEREFALFHRKKSEFKNEIAELLQSKDSIDNEIRNIELELINLRSKINEVDSELQKKRNELAKNSEELFNSQKNISVSEERLKSLKSNHTRIEQEINDFNSQLEDNQSSIDESKIEIEKLKTLLLQKENEINAFNEETEIKRNDLEFFRTELKKSNEEKFELIKLLNDKENLISNLKKEVENNQANIEKLNAKILNTTNSIAKTVGYIDNLVIEKEEAEKKLRENNLQINLREKEKAELEETISKLKSQELDKRTFIAGLKEKINFLQTLISNLEGISKGARVLLENNEWTKKNKNIFADLGDTQEQFRFALEAALKSVLNNLLIDNIEDLQNAISYLKNNDLGKASFYLLKNKNSKKSFLDSIISFSTKRKIKKISSDKNFVGWAKDFVETESKFKPFFEQILNKIAVVKNLESAISLSKMFDDFSFTTLEGDLVQSNGIVEAGSLPKEDETLFGRKQLLENLKKEFPNHEHELEKLVSEINSLELKLSEIDLRKLTEHEKLISNDIANIEKQISQLEFEKKKADEEIENAQNEIQELASKTKVIEAQLEEIDIEYQKLITTKNEIELNVQEKENHLKIFEEEFNHKTTEHNQRKIELERIKGQIINLENGINRSLQNIDTINSGVEKRKNDLIKNEEETNSILEILDETKYKLDEITLTRNKLIEEEKIISDELSKIKSEAQKFENQLNELRNQRQIVSDKIYSLELKENEINFKIENIIQHIKENYNAEIELKEFDDLDTFNFEEVAQEVQRSKEKIKNLGPVNLLAYSEYEEEKQRLEFLLKQRNDLIDSEKDLIKTINEINDTAQKLFMDTFEMIRQNFIKIFQTLFNPGDEADLMLEENVDPLEAKIEIMAKPKGKRPTTIELLSGGEKTLTATALLFAIYLVKPSPFCVLDEVDAPLDDANIDRFTKLIKEFSSNTQFIIVTHNKRTMEAAETMYGVTMQEEGISKLVGVRFEEIPEYNEPQ</sequence>
<feature type="binding site" evidence="6">
    <location>
        <begin position="32"/>
        <end position="39"/>
    </location>
    <ligand>
        <name>ATP</name>
        <dbReference type="ChEBI" id="CHEBI:30616"/>
    </ligand>
</feature>
<dbReference type="Proteomes" id="UP001221302">
    <property type="component" value="Unassembled WGS sequence"/>
</dbReference>
<accession>A0AAE3NVD0</accession>
<dbReference type="GO" id="GO:0005694">
    <property type="term" value="C:chromosome"/>
    <property type="evidence" value="ECO:0007669"/>
    <property type="project" value="InterPro"/>
</dbReference>
<dbReference type="GO" id="GO:0007062">
    <property type="term" value="P:sister chromatid cohesion"/>
    <property type="evidence" value="ECO:0007669"/>
    <property type="project" value="InterPro"/>
</dbReference>
<dbReference type="InterPro" id="IPR036277">
    <property type="entry name" value="SMC_hinge_sf"/>
</dbReference>
<dbReference type="GO" id="GO:0005524">
    <property type="term" value="F:ATP binding"/>
    <property type="evidence" value="ECO:0007669"/>
    <property type="project" value="UniProtKB-UniRule"/>
</dbReference>
<name>A0AAE3NVD0_9BACT</name>
<dbReference type="SUPFAM" id="SSF52540">
    <property type="entry name" value="P-loop containing nucleoside triphosphate hydrolases"/>
    <property type="match status" value="1"/>
</dbReference>
<comment type="subcellular location">
    <subcellularLocation>
        <location evidence="6">Cytoplasm</location>
    </subcellularLocation>
</comment>
<proteinExistence type="inferred from homology"/>
<feature type="coiled-coil region" evidence="6">
    <location>
        <begin position="241"/>
        <end position="506"/>
    </location>
</feature>
<comment type="function">
    <text evidence="6">Required for chromosome condensation and partitioning.</text>
</comment>
<dbReference type="InterPro" id="IPR027417">
    <property type="entry name" value="P-loop_NTPase"/>
</dbReference>
<keyword evidence="5 6" id="KW-0238">DNA-binding</keyword>
<dbReference type="GO" id="GO:0005737">
    <property type="term" value="C:cytoplasm"/>
    <property type="evidence" value="ECO:0007669"/>
    <property type="project" value="UniProtKB-SubCell"/>
</dbReference>
<keyword evidence="4 6" id="KW-0175">Coiled coil</keyword>
<feature type="coiled-coil region" evidence="6">
    <location>
        <begin position="188"/>
        <end position="215"/>
    </location>
</feature>
<dbReference type="InterPro" id="IPR024704">
    <property type="entry name" value="SMC"/>
</dbReference>
<dbReference type="Gene3D" id="3.30.70.1620">
    <property type="match status" value="1"/>
</dbReference>
<feature type="coiled-coil region" evidence="6">
    <location>
        <begin position="690"/>
        <end position="813"/>
    </location>
</feature>
<evidence type="ECO:0000256" key="6">
    <source>
        <dbReference type="HAMAP-Rule" id="MF_01894"/>
    </source>
</evidence>
<dbReference type="Gene3D" id="3.40.50.300">
    <property type="entry name" value="P-loop containing nucleotide triphosphate hydrolases"/>
    <property type="match status" value="2"/>
</dbReference>
<evidence type="ECO:0000256" key="5">
    <source>
        <dbReference type="ARBA" id="ARBA00023125"/>
    </source>
</evidence>
<dbReference type="AlphaFoldDB" id="A0AAE3NVD0"/>
<dbReference type="CDD" id="cd03278">
    <property type="entry name" value="ABC_SMC_barmotin"/>
    <property type="match status" value="1"/>
</dbReference>